<comment type="similarity">
    <text evidence="1">Belongs to the short-chain dehydrogenases/reductases (SDR) family.</text>
</comment>
<sequence>MFPFSWFGSSWSYDQLPSLQGKTALVTGVSYIAPIDGKVSAQQGIGLHTALELARKGASVFITSRRPDNAALVVEYIRREVPGAEVAVVPMQLDDLQSVRDGAR</sequence>
<evidence type="ECO:0000256" key="2">
    <source>
        <dbReference type="ARBA" id="ARBA00023002"/>
    </source>
</evidence>
<evidence type="ECO:0000256" key="1">
    <source>
        <dbReference type="ARBA" id="ARBA00006484"/>
    </source>
</evidence>
<dbReference type="EMBL" id="ML010367">
    <property type="protein sequence ID" value="RKO96100.1"/>
    <property type="molecule type" value="Genomic_DNA"/>
</dbReference>
<evidence type="ECO:0000313" key="3">
    <source>
        <dbReference type="EMBL" id="RKO96100.1"/>
    </source>
</evidence>
<gene>
    <name evidence="3" type="ORF">CAUPRSCDRAFT_8510</name>
</gene>
<dbReference type="Proteomes" id="UP000268535">
    <property type="component" value="Unassembled WGS sequence"/>
</dbReference>
<evidence type="ECO:0000313" key="4">
    <source>
        <dbReference type="Proteomes" id="UP000268535"/>
    </source>
</evidence>
<dbReference type="PANTHER" id="PTHR24320:SF148">
    <property type="entry name" value="NAD(P)-BINDING ROSSMANN-FOLD SUPERFAMILY PROTEIN"/>
    <property type="match status" value="1"/>
</dbReference>
<evidence type="ECO:0008006" key="5">
    <source>
        <dbReference type="Google" id="ProtNLM"/>
    </source>
</evidence>
<dbReference type="Pfam" id="PF00106">
    <property type="entry name" value="adh_short"/>
    <property type="match status" value="1"/>
</dbReference>
<dbReference type="Gene3D" id="3.40.50.720">
    <property type="entry name" value="NAD(P)-binding Rossmann-like Domain"/>
    <property type="match status" value="1"/>
</dbReference>
<accession>A0A4P9WXD6</accession>
<dbReference type="InterPro" id="IPR036291">
    <property type="entry name" value="NAD(P)-bd_dom_sf"/>
</dbReference>
<dbReference type="GO" id="GO:0016491">
    <property type="term" value="F:oxidoreductase activity"/>
    <property type="evidence" value="ECO:0007669"/>
    <property type="project" value="UniProtKB-KW"/>
</dbReference>
<proteinExistence type="inferred from homology"/>
<organism evidence="3 4">
    <name type="scientific">Caulochytrium protostelioides</name>
    <dbReference type="NCBI Taxonomy" id="1555241"/>
    <lineage>
        <taxon>Eukaryota</taxon>
        <taxon>Fungi</taxon>
        <taxon>Fungi incertae sedis</taxon>
        <taxon>Chytridiomycota</taxon>
        <taxon>Chytridiomycota incertae sedis</taxon>
        <taxon>Chytridiomycetes</taxon>
        <taxon>Caulochytriales</taxon>
        <taxon>Caulochytriaceae</taxon>
        <taxon>Caulochytrium</taxon>
    </lineage>
</organism>
<reference evidence="4" key="1">
    <citation type="journal article" date="2018" name="Nat. Microbiol.">
        <title>Leveraging single-cell genomics to expand the fungal tree of life.</title>
        <authorList>
            <person name="Ahrendt S.R."/>
            <person name="Quandt C.A."/>
            <person name="Ciobanu D."/>
            <person name="Clum A."/>
            <person name="Salamov A."/>
            <person name="Andreopoulos B."/>
            <person name="Cheng J.F."/>
            <person name="Woyke T."/>
            <person name="Pelin A."/>
            <person name="Henrissat B."/>
            <person name="Reynolds N.K."/>
            <person name="Benny G.L."/>
            <person name="Smith M.E."/>
            <person name="James T.Y."/>
            <person name="Grigoriev I.V."/>
        </authorList>
    </citation>
    <scope>NUCLEOTIDE SEQUENCE [LARGE SCALE GENOMIC DNA]</scope>
    <source>
        <strain evidence="4">ATCC 52028</strain>
    </source>
</reference>
<dbReference type="AlphaFoldDB" id="A0A4P9WXD6"/>
<dbReference type="SUPFAM" id="SSF51735">
    <property type="entry name" value="NAD(P)-binding Rossmann-fold domains"/>
    <property type="match status" value="1"/>
</dbReference>
<keyword evidence="2" id="KW-0560">Oxidoreductase</keyword>
<protein>
    <recommendedName>
        <fullName evidence="5">NAD(P)-binding protein</fullName>
    </recommendedName>
</protein>
<feature type="non-terminal residue" evidence="3">
    <location>
        <position position="104"/>
    </location>
</feature>
<name>A0A4P9WXD6_9FUNG</name>
<dbReference type="PANTHER" id="PTHR24320">
    <property type="entry name" value="RETINOL DEHYDROGENASE"/>
    <property type="match status" value="1"/>
</dbReference>
<dbReference type="InterPro" id="IPR002347">
    <property type="entry name" value="SDR_fam"/>
</dbReference>